<dbReference type="EMBL" id="HBGF01048508">
    <property type="protein sequence ID" value="CAD9150211.1"/>
    <property type="molecule type" value="Transcribed_RNA"/>
</dbReference>
<dbReference type="AlphaFoldDB" id="A0A7S1W5X0"/>
<accession>A0A7S1W5X0</accession>
<sequence length="235" mass="25045">MARSDERGIVAIDVATAHDYVEQNAAANDAVYAMVGRSVPVTRFSSRVVPGLSLQELASRLDRAVDCGGDLQLMALVLVVRFGEATGLPLTMSSLHRLYVAALHVAMKTHSDRFLRNDAFARVAGITNIELNLLEAELLGGLRWRTLVTAVDVRSLVAVATNAALAVRDQQTALPHSRADEDSQKSPVCHLAVPECASAVSLEAMADECAGSKSSQPVTCGVTTSSWPDDTSLLF</sequence>
<evidence type="ECO:0008006" key="2">
    <source>
        <dbReference type="Google" id="ProtNLM"/>
    </source>
</evidence>
<dbReference type="InterPro" id="IPR013922">
    <property type="entry name" value="Cyclin_PHO80-like"/>
</dbReference>
<dbReference type="Pfam" id="PF08613">
    <property type="entry name" value="Cyclin"/>
    <property type="match status" value="1"/>
</dbReference>
<dbReference type="PANTHER" id="PTHR15615">
    <property type="match status" value="1"/>
</dbReference>
<evidence type="ECO:0000313" key="1">
    <source>
        <dbReference type="EMBL" id="CAD9150211.1"/>
    </source>
</evidence>
<dbReference type="PANTHER" id="PTHR15615:SF108">
    <property type="entry name" value="PROTEIN CNPPD1"/>
    <property type="match status" value="1"/>
</dbReference>
<proteinExistence type="predicted"/>
<organism evidence="1">
    <name type="scientific">Neobodo designis</name>
    <name type="common">Flagellated protozoan</name>
    <name type="synonym">Bodo designis</name>
    <dbReference type="NCBI Taxonomy" id="312471"/>
    <lineage>
        <taxon>Eukaryota</taxon>
        <taxon>Discoba</taxon>
        <taxon>Euglenozoa</taxon>
        <taxon>Kinetoplastea</taxon>
        <taxon>Metakinetoplastina</taxon>
        <taxon>Neobodonida</taxon>
        <taxon>Neobodo</taxon>
    </lineage>
</organism>
<dbReference type="Gene3D" id="1.10.472.10">
    <property type="entry name" value="Cyclin-like"/>
    <property type="match status" value="1"/>
</dbReference>
<name>A0A7S1W5X0_NEODS</name>
<reference evidence="1" key="1">
    <citation type="submission" date="2021-01" db="EMBL/GenBank/DDBJ databases">
        <authorList>
            <person name="Corre E."/>
            <person name="Pelletier E."/>
            <person name="Niang G."/>
            <person name="Scheremetjew M."/>
            <person name="Finn R."/>
            <person name="Kale V."/>
            <person name="Holt S."/>
            <person name="Cochrane G."/>
            <person name="Meng A."/>
            <person name="Brown T."/>
            <person name="Cohen L."/>
        </authorList>
    </citation>
    <scope>NUCLEOTIDE SEQUENCE</scope>
    <source>
        <strain evidence="1">CCAP 1951/1</strain>
    </source>
</reference>
<protein>
    <recommendedName>
        <fullName evidence="2">Cyclin</fullName>
    </recommendedName>
</protein>
<gene>
    <name evidence="1" type="ORF">NDES1114_LOCUS32402</name>
</gene>
<dbReference type="GO" id="GO:0019901">
    <property type="term" value="F:protein kinase binding"/>
    <property type="evidence" value="ECO:0007669"/>
    <property type="project" value="InterPro"/>
</dbReference>